<reference evidence="2 3" key="1">
    <citation type="submission" date="2023-08" db="EMBL/GenBank/DDBJ databases">
        <title>A Necator americanus chromosomal reference genome.</title>
        <authorList>
            <person name="Ilik V."/>
            <person name="Petrzelkova K.J."/>
            <person name="Pardy F."/>
            <person name="Fuh T."/>
            <person name="Niatou-Singa F.S."/>
            <person name="Gouil Q."/>
            <person name="Baker L."/>
            <person name="Ritchie M.E."/>
            <person name="Jex A.R."/>
            <person name="Gazzola D."/>
            <person name="Li H."/>
            <person name="Toshio Fujiwara R."/>
            <person name="Zhan B."/>
            <person name="Aroian R.V."/>
            <person name="Pafco B."/>
            <person name="Schwarz E.M."/>
        </authorList>
    </citation>
    <scope>NUCLEOTIDE SEQUENCE [LARGE SCALE GENOMIC DNA]</scope>
    <source>
        <strain evidence="2 3">Aroian</strain>
        <tissue evidence="2">Whole animal</tissue>
    </source>
</reference>
<evidence type="ECO:0000313" key="2">
    <source>
        <dbReference type="EMBL" id="KAK6764394.1"/>
    </source>
</evidence>
<dbReference type="Proteomes" id="UP001303046">
    <property type="component" value="Unassembled WGS sequence"/>
</dbReference>
<comment type="caution">
    <text evidence="2">The sequence shown here is derived from an EMBL/GenBank/DDBJ whole genome shotgun (WGS) entry which is preliminary data.</text>
</comment>
<gene>
    <name evidence="2" type="primary">Necator_chrX.g24808</name>
    <name evidence="2" type="ORF">RB195_024643</name>
</gene>
<name>A0ABR1EP40_NECAM</name>
<evidence type="ECO:0000256" key="1">
    <source>
        <dbReference type="SAM" id="MobiDB-lite"/>
    </source>
</evidence>
<evidence type="ECO:0000313" key="3">
    <source>
        <dbReference type="Proteomes" id="UP001303046"/>
    </source>
</evidence>
<organism evidence="2 3">
    <name type="scientific">Necator americanus</name>
    <name type="common">Human hookworm</name>
    <dbReference type="NCBI Taxonomy" id="51031"/>
    <lineage>
        <taxon>Eukaryota</taxon>
        <taxon>Metazoa</taxon>
        <taxon>Ecdysozoa</taxon>
        <taxon>Nematoda</taxon>
        <taxon>Chromadorea</taxon>
        <taxon>Rhabditida</taxon>
        <taxon>Rhabditina</taxon>
        <taxon>Rhabditomorpha</taxon>
        <taxon>Strongyloidea</taxon>
        <taxon>Ancylostomatidae</taxon>
        <taxon>Bunostominae</taxon>
        <taxon>Necator</taxon>
    </lineage>
</organism>
<protein>
    <submittedName>
        <fullName evidence="2">Uncharacterized protein</fullName>
    </submittedName>
</protein>
<feature type="compositionally biased region" description="Basic and acidic residues" evidence="1">
    <location>
        <begin position="17"/>
        <end position="31"/>
    </location>
</feature>
<feature type="region of interest" description="Disordered" evidence="1">
    <location>
        <begin position="1"/>
        <end position="31"/>
    </location>
</feature>
<accession>A0ABR1EP40</accession>
<keyword evidence="3" id="KW-1185">Reference proteome</keyword>
<proteinExistence type="predicted"/>
<sequence>MHELHANKNSRPSPRCFADRRSEKTSKREEQQYWLKQQRRVSYARRNFANCKTKTTVLRNPDRISATSRTGLQKVTHDFYWDSVLVGGCQVNRSVCRYVGLRTCSSLGADGTCQFSKVLK</sequence>
<dbReference type="EMBL" id="JAVFWL010000006">
    <property type="protein sequence ID" value="KAK6764394.1"/>
    <property type="molecule type" value="Genomic_DNA"/>
</dbReference>